<evidence type="ECO:0000256" key="2">
    <source>
        <dbReference type="ARBA" id="ARBA00022475"/>
    </source>
</evidence>
<dbReference type="Pfam" id="PF01252">
    <property type="entry name" value="Peptidase_A8"/>
    <property type="match status" value="1"/>
</dbReference>
<comment type="caution">
    <text evidence="11">The sequence shown here is derived from an EMBL/GenBank/DDBJ whole genome shotgun (WGS) entry which is preliminary data.</text>
</comment>
<evidence type="ECO:0000313" key="11">
    <source>
        <dbReference type="EMBL" id="MCU6687720.1"/>
    </source>
</evidence>
<evidence type="ECO:0000256" key="5">
    <source>
        <dbReference type="ARBA" id="ARBA00022750"/>
    </source>
</evidence>
<reference evidence="11 12" key="1">
    <citation type="journal article" date="2021" name="ISME Commun">
        <title>Automated analysis of genomic sequences facilitates high-throughput and comprehensive description of bacteria.</title>
        <authorList>
            <person name="Hitch T.C.A."/>
        </authorList>
    </citation>
    <scope>NUCLEOTIDE SEQUENCE [LARGE SCALE GENOMIC DNA]</scope>
    <source>
        <strain evidence="11 12">Sanger_03</strain>
    </source>
</reference>
<keyword evidence="5" id="KW-0064">Aspartyl protease</keyword>
<evidence type="ECO:0000256" key="10">
    <source>
        <dbReference type="SAM" id="Phobius"/>
    </source>
</evidence>
<keyword evidence="3" id="KW-0645">Protease</keyword>
<evidence type="ECO:0000256" key="9">
    <source>
        <dbReference type="RuleBase" id="RU004181"/>
    </source>
</evidence>
<dbReference type="RefSeq" id="WP_158371504.1">
    <property type="nucleotide sequence ID" value="NZ_JAOQJU010000025.1"/>
</dbReference>
<keyword evidence="6" id="KW-0378">Hydrolase</keyword>
<dbReference type="Proteomes" id="UP001652431">
    <property type="component" value="Unassembled WGS sequence"/>
</dbReference>
<sequence>MIVWLLIGTLCIFAADILLKQAVEEKISPGEEREILGGVVIIRKVYNKGAVLRLLEKYPKVVKTASSVCGMLMLFYDGVLWSRKGRWLHKAGMVLFTGGAWSNIFDRIVRGKVVDYLGFRTKWKKITKITYNLGDLAIFLGAFLVGLGELLD</sequence>
<dbReference type="EMBL" id="JAOQJU010000025">
    <property type="protein sequence ID" value="MCU6687720.1"/>
    <property type="molecule type" value="Genomic_DNA"/>
</dbReference>
<keyword evidence="12" id="KW-1185">Reference proteome</keyword>
<evidence type="ECO:0000256" key="3">
    <source>
        <dbReference type="ARBA" id="ARBA00022670"/>
    </source>
</evidence>
<dbReference type="PANTHER" id="PTHR33695:SF1">
    <property type="entry name" value="LIPOPROTEIN SIGNAL PEPTIDASE"/>
    <property type="match status" value="1"/>
</dbReference>
<feature type="transmembrane region" description="Helical" evidence="10">
    <location>
        <begin position="61"/>
        <end position="81"/>
    </location>
</feature>
<dbReference type="PANTHER" id="PTHR33695">
    <property type="entry name" value="LIPOPROTEIN SIGNAL PEPTIDASE"/>
    <property type="match status" value="1"/>
</dbReference>
<comment type="similarity">
    <text evidence="1 9">Belongs to the peptidase A8 family.</text>
</comment>
<dbReference type="PRINTS" id="PR00781">
    <property type="entry name" value="LIPOSIGPTASE"/>
</dbReference>
<gene>
    <name evidence="11" type="ORF">OCV99_14505</name>
</gene>
<evidence type="ECO:0000256" key="8">
    <source>
        <dbReference type="ARBA" id="ARBA00023136"/>
    </source>
</evidence>
<dbReference type="InterPro" id="IPR001872">
    <property type="entry name" value="Peptidase_A8"/>
</dbReference>
<accession>A0ABT2RQL6</accession>
<keyword evidence="7 10" id="KW-1133">Transmembrane helix</keyword>
<name>A0ABT2RQL6_9FIRM</name>
<evidence type="ECO:0000256" key="4">
    <source>
        <dbReference type="ARBA" id="ARBA00022692"/>
    </source>
</evidence>
<keyword evidence="8 10" id="KW-0472">Membrane</keyword>
<evidence type="ECO:0000256" key="7">
    <source>
        <dbReference type="ARBA" id="ARBA00022989"/>
    </source>
</evidence>
<protein>
    <submittedName>
        <fullName evidence="11">Signal peptidase II</fullName>
    </submittedName>
</protein>
<feature type="transmembrane region" description="Helical" evidence="10">
    <location>
        <begin position="129"/>
        <end position="148"/>
    </location>
</feature>
<keyword evidence="4 10" id="KW-0812">Transmembrane</keyword>
<proteinExistence type="inferred from homology"/>
<evidence type="ECO:0000256" key="1">
    <source>
        <dbReference type="ARBA" id="ARBA00006139"/>
    </source>
</evidence>
<organism evidence="11 12">
    <name type="scientific">Dorea acetigenes</name>
    <dbReference type="NCBI Taxonomy" id="2981787"/>
    <lineage>
        <taxon>Bacteria</taxon>
        <taxon>Bacillati</taxon>
        <taxon>Bacillota</taxon>
        <taxon>Clostridia</taxon>
        <taxon>Lachnospirales</taxon>
        <taxon>Lachnospiraceae</taxon>
        <taxon>Dorea</taxon>
    </lineage>
</organism>
<keyword evidence="2" id="KW-1003">Cell membrane</keyword>
<evidence type="ECO:0000313" key="12">
    <source>
        <dbReference type="Proteomes" id="UP001652431"/>
    </source>
</evidence>
<evidence type="ECO:0000256" key="6">
    <source>
        <dbReference type="ARBA" id="ARBA00022801"/>
    </source>
</evidence>